<dbReference type="RefSeq" id="WP_382371492.1">
    <property type="nucleotide sequence ID" value="NZ_JBHLWB010000009.1"/>
</dbReference>
<evidence type="ECO:0000256" key="1">
    <source>
        <dbReference type="SAM" id="SignalP"/>
    </source>
</evidence>
<protein>
    <recommendedName>
        <fullName evidence="4">Lipoprotein</fullName>
    </recommendedName>
</protein>
<organism evidence="2 3">
    <name type="scientific">Gallibacterium trehalosifermentans</name>
    <dbReference type="NCBI Taxonomy" id="516935"/>
    <lineage>
        <taxon>Bacteria</taxon>
        <taxon>Pseudomonadati</taxon>
        <taxon>Pseudomonadota</taxon>
        <taxon>Gammaproteobacteria</taxon>
        <taxon>Pasteurellales</taxon>
        <taxon>Pasteurellaceae</taxon>
        <taxon>Gallibacterium</taxon>
    </lineage>
</organism>
<comment type="caution">
    <text evidence="2">The sequence shown here is derived from an EMBL/GenBank/DDBJ whole genome shotgun (WGS) entry which is preliminary data.</text>
</comment>
<feature type="signal peptide" evidence="1">
    <location>
        <begin position="1"/>
        <end position="21"/>
    </location>
</feature>
<evidence type="ECO:0008006" key="4">
    <source>
        <dbReference type="Google" id="ProtNLM"/>
    </source>
</evidence>
<keyword evidence="3" id="KW-1185">Reference proteome</keyword>
<keyword evidence="1" id="KW-0732">Signal</keyword>
<name>A0ABV6H310_9PAST</name>
<evidence type="ECO:0000313" key="3">
    <source>
        <dbReference type="Proteomes" id="UP001589767"/>
    </source>
</evidence>
<dbReference type="EMBL" id="JBHLWB010000009">
    <property type="protein sequence ID" value="MFC0309759.1"/>
    <property type="molecule type" value="Genomic_DNA"/>
</dbReference>
<reference evidence="2 3" key="1">
    <citation type="submission" date="2024-09" db="EMBL/GenBank/DDBJ databases">
        <authorList>
            <person name="Sun Q."/>
            <person name="Mori K."/>
        </authorList>
    </citation>
    <scope>NUCLEOTIDE SEQUENCE [LARGE SCALE GENOMIC DNA]</scope>
    <source>
        <strain evidence="2 3">CCM 7539</strain>
    </source>
</reference>
<gene>
    <name evidence="2" type="ORF">ACFFHK_08600</name>
</gene>
<proteinExistence type="predicted"/>
<feature type="chain" id="PRO_5045612350" description="Lipoprotein" evidence="1">
    <location>
        <begin position="22"/>
        <end position="196"/>
    </location>
</feature>
<dbReference type="Proteomes" id="UP001589767">
    <property type="component" value="Unassembled WGS sequence"/>
</dbReference>
<sequence>MKKRYLALLPTLFLAACSNTHQPLSKDALVGEWVCSTAYKDVGVGMLDVITLKADGTLEDDNYIFDHSLDRFVGKDPENYFRSPLRYFRVHNGTWNLSDNDLTYHLKQTNFKRIIWPDVWEQLQEIDELKQIEAKAFKIYSSTKEADIQLTFNKFIKNGFTLNQNLNGRIYESKCLDKQSSEYRYIEAYKKIHKSK</sequence>
<dbReference type="PROSITE" id="PS51257">
    <property type="entry name" value="PROKAR_LIPOPROTEIN"/>
    <property type="match status" value="1"/>
</dbReference>
<accession>A0ABV6H310</accession>
<evidence type="ECO:0000313" key="2">
    <source>
        <dbReference type="EMBL" id="MFC0309759.1"/>
    </source>
</evidence>